<evidence type="ECO:0000256" key="5">
    <source>
        <dbReference type="ARBA" id="ARBA00022729"/>
    </source>
</evidence>
<gene>
    <name evidence="8" type="ORF">WJX72_001325</name>
</gene>
<comment type="function">
    <text evidence="1">Catalyzes the intermembrane transfer of phosphatidylglycerol and phosphatidylinositol.</text>
</comment>
<dbReference type="Gene3D" id="2.60.40.770">
    <property type="match status" value="1"/>
</dbReference>
<evidence type="ECO:0000256" key="1">
    <source>
        <dbReference type="ARBA" id="ARBA00002053"/>
    </source>
</evidence>
<evidence type="ECO:0000256" key="6">
    <source>
        <dbReference type="ARBA" id="ARBA00023055"/>
    </source>
</evidence>
<keyword evidence="5" id="KW-0732">Signal</keyword>
<evidence type="ECO:0000256" key="2">
    <source>
        <dbReference type="ARBA" id="ARBA00006370"/>
    </source>
</evidence>
<evidence type="ECO:0000313" key="9">
    <source>
        <dbReference type="Proteomes" id="UP001489004"/>
    </source>
</evidence>
<dbReference type="EMBL" id="JALJOR010000011">
    <property type="protein sequence ID" value="KAK9808653.1"/>
    <property type="molecule type" value="Genomic_DNA"/>
</dbReference>
<proteinExistence type="inferred from homology"/>
<sequence length="133" mass="13846">MPVPSTASEWKNCGAEDAKMTVNNVLLTPDSITRGATLKFVITGNTEVAVPGGTLKVAVAYHGWHVFSKTGSLCNSTACPMPKGPFTLNLESHLPSVTPPGPYTITITATSSDDKTVGLCVAVPFHVAMSSAQ</sequence>
<dbReference type="Pfam" id="PF02221">
    <property type="entry name" value="E1_DerP2_DerF2"/>
    <property type="match status" value="1"/>
</dbReference>
<evidence type="ECO:0000256" key="4">
    <source>
        <dbReference type="ARBA" id="ARBA00022448"/>
    </source>
</evidence>
<keyword evidence="4" id="KW-0813">Transport</keyword>
<evidence type="ECO:0000259" key="7">
    <source>
        <dbReference type="SMART" id="SM00737"/>
    </source>
</evidence>
<protein>
    <recommendedName>
        <fullName evidence="7">MD-2-related lipid-recognition domain-containing protein</fullName>
    </recommendedName>
</protein>
<dbReference type="InterPro" id="IPR014756">
    <property type="entry name" value="Ig_E-set"/>
</dbReference>
<feature type="domain" description="MD-2-related lipid-recognition" evidence="7">
    <location>
        <begin position="10"/>
        <end position="125"/>
    </location>
</feature>
<dbReference type="Proteomes" id="UP001489004">
    <property type="component" value="Unassembled WGS sequence"/>
</dbReference>
<dbReference type="GO" id="GO:0015918">
    <property type="term" value="P:sterol transport"/>
    <property type="evidence" value="ECO:0007669"/>
    <property type="project" value="InterPro"/>
</dbReference>
<evidence type="ECO:0000313" key="8">
    <source>
        <dbReference type="EMBL" id="KAK9808653.1"/>
    </source>
</evidence>
<reference evidence="8 9" key="1">
    <citation type="journal article" date="2024" name="Nat. Commun.">
        <title>Phylogenomics reveals the evolutionary origins of lichenization in chlorophyte algae.</title>
        <authorList>
            <person name="Puginier C."/>
            <person name="Libourel C."/>
            <person name="Otte J."/>
            <person name="Skaloud P."/>
            <person name="Haon M."/>
            <person name="Grisel S."/>
            <person name="Petersen M."/>
            <person name="Berrin J.G."/>
            <person name="Delaux P.M."/>
            <person name="Dal Grande F."/>
            <person name="Keller J."/>
        </authorList>
    </citation>
    <scope>NUCLEOTIDE SEQUENCE [LARGE SCALE GENOMIC DNA]</scope>
    <source>
        <strain evidence="8 9">SAG 2043</strain>
    </source>
</reference>
<comment type="caution">
    <text evidence="8">The sequence shown here is derived from an EMBL/GenBank/DDBJ whole genome shotgun (WGS) entry which is preliminary data.</text>
</comment>
<accession>A0AAW1PFC8</accession>
<organism evidence="8 9">
    <name type="scientific">[Myrmecia] bisecta</name>
    <dbReference type="NCBI Taxonomy" id="41462"/>
    <lineage>
        <taxon>Eukaryota</taxon>
        <taxon>Viridiplantae</taxon>
        <taxon>Chlorophyta</taxon>
        <taxon>core chlorophytes</taxon>
        <taxon>Trebouxiophyceae</taxon>
        <taxon>Trebouxiales</taxon>
        <taxon>Trebouxiaceae</taxon>
        <taxon>Myrmecia</taxon>
    </lineage>
</organism>
<dbReference type="SUPFAM" id="SSF81296">
    <property type="entry name" value="E set domains"/>
    <property type="match status" value="1"/>
</dbReference>
<evidence type="ECO:0000256" key="3">
    <source>
        <dbReference type="ARBA" id="ARBA00011245"/>
    </source>
</evidence>
<keyword evidence="6" id="KW-0445">Lipid transport</keyword>
<dbReference type="AlphaFoldDB" id="A0AAW1PFC8"/>
<comment type="similarity">
    <text evidence="2">Belongs to the NPC2 family.</text>
</comment>
<dbReference type="InterPro" id="IPR039670">
    <property type="entry name" value="NPC2-like"/>
</dbReference>
<dbReference type="PANTHER" id="PTHR11306">
    <property type="entry name" value="NIEMANN PICK TYPE C2 PROTEIN NPC2-RELATED"/>
    <property type="match status" value="1"/>
</dbReference>
<comment type="subunit">
    <text evidence="3">Monomer.</text>
</comment>
<name>A0AAW1PFC8_9CHLO</name>
<dbReference type="GO" id="GO:0032934">
    <property type="term" value="F:sterol binding"/>
    <property type="evidence" value="ECO:0007669"/>
    <property type="project" value="InterPro"/>
</dbReference>
<dbReference type="InterPro" id="IPR003172">
    <property type="entry name" value="ML_dom"/>
</dbReference>
<dbReference type="PANTHER" id="PTHR11306:SF0">
    <property type="entry name" value="PHOSPHATIDYLGLYCEROL_PHOSPHATIDYLINOSITOL TRANSFER PROTEIN"/>
    <property type="match status" value="1"/>
</dbReference>
<dbReference type="SMART" id="SM00737">
    <property type="entry name" value="ML"/>
    <property type="match status" value="1"/>
</dbReference>
<keyword evidence="9" id="KW-1185">Reference proteome</keyword>